<name>A0A2H0YMD2_9BACT</name>
<dbReference type="GO" id="GO:0015969">
    <property type="term" value="P:guanosine tetraphosphate metabolic process"/>
    <property type="evidence" value="ECO:0007669"/>
    <property type="project" value="InterPro"/>
</dbReference>
<accession>A0A2H0YMD2</accession>
<dbReference type="InterPro" id="IPR004095">
    <property type="entry name" value="TGS"/>
</dbReference>
<dbReference type="SMART" id="SM00471">
    <property type="entry name" value="HDc"/>
    <property type="match status" value="1"/>
</dbReference>
<dbReference type="FunFam" id="3.10.20.30:FF:000002">
    <property type="entry name" value="GTP pyrophosphokinase (RelA/SpoT)"/>
    <property type="match status" value="1"/>
</dbReference>
<dbReference type="Pfam" id="PF02824">
    <property type="entry name" value="TGS"/>
    <property type="match status" value="1"/>
</dbReference>
<dbReference type="CDD" id="cd05399">
    <property type="entry name" value="NT_Rel-Spo_like"/>
    <property type="match status" value="1"/>
</dbReference>
<dbReference type="Gene3D" id="3.10.20.30">
    <property type="match status" value="1"/>
</dbReference>
<evidence type="ECO:0008006" key="7">
    <source>
        <dbReference type="Google" id="ProtNLM"/>
    </source>
</evidence>
<feature type="domain" description="HD" evidence="3">
    <location>
        <begin position="42"/>
        <end position="155"/>
    </location>
</feature>
<gene>
    <name evidence="5" type="ORF">COT33_00775</name>
</gene>
<dbReference type="FunFam" id="3.30.460.10:FF:000001">
    <property type="entry name" value="GTP pyrophosphokinase RelA"/>
    <property type="match status" value="1"/>
</dbReference>
<dbReference type="PANTHER" id="PTHR21262">
    <property type="entry name" value="GUANOSINE-3',5'-BIS DIPHOSPHATE 3'-PYROPHOSPHOHYDROLASE"/>
    <property type="match status" value="1"/>
</dbReference>
<dbReference type="InterPro" id="IPR007685">
    <property type="entry name" value="RelA_SpoT"/>
</dbReference>
<dbReference type="PANTHER" id="PTHR21262:SF31">
    <property type="entry name" value="GTP PYROPHOSPHOKINASE"/>
    <property type="match status" value="1"/>
</dbReference>
<evidence type="ECO:0000313" key="6">
    <source>
        <dbReference type="Proteomes" id="UP000230088"/>
    </source>
</evidence>
<dbReference type="SUPFAM" id="SSF81301">
    <property type="entry name" value="Nucleotidyltransferase"/>
    <property type="match status" value="1"/>
</dbReference>
<sequence>MLNQDLLQQLIKTSSEPKLIEKAFEIANEAHKGQKRFSGEDYIQHPLRVAQTLSEFKLDPKTIAAGILHDVPEDTSVSLKEVEKNFGKEIAFLVDGVSKLGKLRYPKTGLEIPSIKKEPQKSIDLRVENLRKLFFAMSEDLRVVLIKLADRLDNMKTLNFVPKEKQKRISLETLEIFAPLANRLGMGEMKGTLEDMAFPCLYPEEFKWLIENVKERYEEREKYLKMVQPILIKILKEEGVTPINVHQRAKHYWSLYQKLLEHNMDFEKNYDLIALRIIVDDVETCYKTLGIIHKHWKPFLGRIKDYIALPKPNGYQSLHTTVFCIDGKITEFQIRTSKMHTEAEEGICAHWARKEEIAFKTQRRKFAWVQQLRSWQKEVSGTKEFLKGLKFDFFKNRIFVFTPKGDVIDLPEGASSVDFAYAVHSEIGDKCAGAKVNGKMVPLSQSLKNGDMVEIIVGKSKKPSQKWLEFTKTNLARSNIKKWLKKESMTSH</sequence>
<dbReference type="AlphaFoldDB" id="A0A2H0YMD2"/>
<organism evidence="5 6">
    <name type="scientific">Candidatus Nealsonbacteria bacterium CG08_land_8_20_14_0_20_38_20</name>
    <dbReference type="NCBI Taxonomy" id="1974705"/>
    <lineage>
        <taxon>Bacteria</taxon>
        <taxon>Candidatus Nealsoniibacteriota</taxon>
    </lineage>
</organism>
<protein>
    <recommendedName>
        <fullName evidence="7">TGS domain-containing protein</fullName>
    </recommendedName>
</protein>
<reference evidence="6" key="1">
    <citation type="submission" date="2017-09" db="EMBL/GenBank/DDBJ databases">
        <title>Depth-based differentiation of microbial function through sediment-hosted aquifers and enrichment of novel symbionts in the deep terrestrial subsurface.</title>
        <authorList>
            <person name="Probst A.J."/>
            <person name="Ladd B."/>
            <person name="Jarett J.K."/>
            <person name="Geller-Mcgrath D.E."/>
            <person name="Sieber C.M.K."/>
            <person name="Emerson J.B."/>
            <person name="Anantharaman K."/>
            <person name="Thomas B.C."/>
            <person name="Malmstrom R."/>
            <person name="Stieglmeier M."/>
            <person name="Klingl A."/>
            <person name="Woyke T."/>
            <person name="Ryan C.M."/>
            <person name="Banfield J.F."/>
        </authorList>
    </citation>
    <scope>NUCLEOTIDE SEQUENCE [LARGE SCALE GENOMIC DNA]</scope>
</reference>
<comment type="caution">
    <text evidence="5">The sequence shown here is derived from an EMBL/GenBank/DDBJ whole genome shotgun (WGS) entry which is preliminary data.</text>
</comment>
<dbReference type="InterPro" id="IPR003607">
    <property type="entry name" value="HD/PDEase_dom"/>
</dbReference>
<evidence type="ECO:0000259" key="4">
    <source>
        <dbReference type="PROSITE" id="PS51880"/>
    </source>
</evidence>
<comment type="pathway">
    <text evidence="1">Purine metabolism.</text>
</comment>
<dbReference type="InterPro" id="IPR012675">
    <property type="entry name" value="Beta-grasp_dom_sf"/>
</dbReference>
<dbReference type="EMBL" id="PEYD01000012">
    <property type="protein sequence ID" value="PIS39661.1"/>
    <property type="molecule type" value="Genomic_DNA"/>
</dbReference>
<dbReference type="InterPro" id="IPR043519">
    <property type="entry name" value="NT_sf"/>
</dbReference>
<evidence type="ECO:0000256" key="2">
    <source>
        <dbReference type="RuleBase" id="RU003847"/>
    </source>
</evidence>
<dbReference type="Pfam" id="PF04607">
    <property type="entry name" value="RelA_SpoT"/>
    <property type="match status" value="1"/>
</dbReference>
<evidence type="ECO:0000256" key="1">
    <source>
        <dbReference type="ARBA" id="ARBA00025704"/>
    </source>
</evidence>
<comment type="similarity">
    <text evidence="2">Belongs to the relA/spoT family.</text>
</comment>
<dbReference type="InterPro" id="IPR006674">
    <property type="entry name" value="HD_domain"/>
</dbReference>
<dbReference type="SMART" id="SM00954">
    <property type="entry name" value="RelA_SpoT"/>
    <property type="match status" value="1"/>
</dbReference>
<feature type="domain" description="TGS" evidence="4">
    <location>
        <begin position="396"/>
        <end position="457"/>
    </location>
</feature>
<dbReference type="InterPro" id="IPR004811">
    <property type="entry name" value="RelA/Spo_fam"/>
</dbReference>
<dbReference type="SUPFAM" id="SSF81271">
    <property type="entry name" value="TGS-like"/>
    <property type="match status" value="1"/>
</dbReference>
<dbReference type="Proteomes" id="UP000230088">
    <property type="component" value="Unassembled WGS sequence"/>
</dbReference>
<dbReference type="InterPro" id="IPR033655">
    <property type="entry name" value="TGS_RelA/SpoT"/>
</dbReference>
<dbReference type="PROSITE" id="PS51831">
    <property type="entry name" value="HD"/>
    <property type="match status" value="1"/>
</dbReference>
<dbReference type="CDD" id="cd01668">
    <property type="entry name" value="TGS_RSH"/>
    <property type="match status" value="1"/>
</dbReference>
<dbReference type="Pfam" id="PF13328">
    <property type="entry name" value="HD_4"/>
    <property type="match status" value="1"/>
</dbReference>
<dbReference type="FunFam" id="1.10.3210.10:FF:000001">
    <property type="entry name" value="GTP pyrophosphokinase RelA"/>
    <property type="match status" value="1"/>
</dbReference>
<proteinExistence type="inferred from homology"/>
<dbReference type="InterPro" id="IPR012676">
    <property type="entry name" value="TGS-like"/>
</dbReference>
<dbReference type="SUPFAM" id="SSF109604">
    <property type="entry name" value="HD-domain/PDEase-like"/>
    <property type="match status" value="1"/>
</dbReference>
<dbReference type="Gene3D" id="1.10.3210.10">
    <property type="entry name" value="Hypothetical protein af1432"/>
    <property type="match status" value="1"/>
</dbReference>
<dbReference type="CDD" id="cd00077">
    <property type="entry name" value="HDc"/>
    <property type="match status" value="1"/>
</dbReference>
<dbReference type="Gene3D" id="3.30.460.10">
    <property type="entry name" value="Beta Polymerase, domain 2"/>
    <property type="match status" value="1"/>
</dbReference>
<evidence type="ECO:0000259" key="3">
    <source>
        <dbReference type="PROSITE" id="PS51831"/>
    </source>
</evidence>
<dbReference type="NCBIfam" id="TIGR00691">
    <property type="entry name" value="spoT_relA"/>
    <property type="match status" value="1"/>
</dbReference>
<dbReference type="GO" id="GO:0005886">
    <property type="term" value="C:plasma membrane"/>
    <property type="evidence" value="ECO:0007669"/>
    <property type="project" value="TreeGrafter"/>
</dbReference>
<evidence type="ECO:0000313" key="5">
    <source>
        <dbReference type="EMBL" id="PIS39661.1"/>
    </source>
</evidence>
<dbReference type="PROSITE" id="PS51880">
    <property type="entry name" value="TGS"/>
    <property type="match status" value="1"/>
</dbReference>
<comment type="function">
    <text evidence="2">In eubacteria ppGpp (guanosine 3'-diphosphate 5'-diphosphate) is a mediator of the stringent response that coordinates a variety of cellular activities in response to changes in nutritional abundance.</text>
</comment>